<organism evidence="3 4">
    <name type="scientific">Roseococcus suduntuyensis</name>
    <dbReference type="NCBI Taxonomy" id="455361"/>
    <lineage>
        <taxon>Bacteria</taxon>
        <taxon>Pseudomonadati</taxon>
        <taxon>Pseudomonadota</taxon>
        <taxon>Alphaproteobacteria</taxon>
        <taxon>Acetobacterales</taxon>
        <taxon>Roseomonadaceae</taxon>
        <taxon>Roseococcus</taxon>
    </lineage>
</organism>
<comment type="caution">
    <text evidence="3">The sequence shown here is derived from an EMBL/GenBank/DDBJ whole genome shotgun (WGS) entry which is preliminary data.</text>
</comment>
<reference evidence="3 4" key="1">
    <citation type="submission" date="2020-08" db="EMBL/GenBank/DDBJ databases">
        <title>Genomic Encyclopedia of Type Strains, Phase IV (KMG-IV): sequencing the most valuable type-strain genomes for metagenomic binning, comparative biology and taxonomic classification.</title>
        <authorList>
            <person name="Goeker M."/>
        </authorList>
    </citation>
    <scope>NUCLEOTIDE SEQUENCE [LARGE SCALE GENOMIC DNA]</scope>
    <source>
        <strain evidence="3 4">DSM 19979</strain>
    </source>
</reference>
<keyword evidence="2" id="KW-0812">Transmembrane</keyword>
<dbReference type="EMBL" id="JACIDJ010000007">
    <property type="protein sequence ID" value="MBB3899940.1"/>
    <property type="molecule type" value="Genomic_DNA"/>
</dbReference>
<gene>
    <name evidence="3" type="ORF">GGQ83_003407</name>
</gene>
<name>A0A840AHH3_9PROT</name>
<keyword evidence="2" id="KW-0472">Membrane</keyword>
<protein>
    <submittedName>
        <fullName evidence="3">Uncharacterized protein</fullName>
    </submittedName>
</protein>
<sequence>MPAGAAANRDELERLVAALERSGLAESRDDIAALLAQSKALLGTPAPPSGRPRRRPRVSARGKLRALVLLLLDAVAAMATLYGAAGLGFETVEALEGGLAMAAGLGWALWRWGGLSALLAEALFRLRYALRWAGLWLAEPFSDRAYEALETLLDAREVMRGWRAHRRTLPPSHGLQDVEAWLRATYGPRIAVRFARAAEERRAGQPGWTLRGGQASGPPRPVPPSRMMRWSSLITLFEATAEGGALWATDPPPERPPAPAPALPPLAAPPVEAEAPEHLQRRLDLRELIRRKRQDITTAYGWKLKTEAEIAQRDNYLQELRTEIAVLEKELAALGGPPA</sequence>
<evidence type="ECO:0000313" key="3">
    <source>
        <dbReference type="EMBL" id="MBB3899940.1"/>
    </source>
</evidence>
<evidence type="ECO:0000313" key="4">
    <source>
        <dbReference type="Proteomes" id="UP000553193"/>
    </source>
</evidence>
<proteinExistence type="predicted"/>
<evidence type="ECO:0000256" key="2">
    <source>
        <dbReference type="SAM" id="Phobius"/>
    </source>
</evidence>
<keyword evidence="2" id="KW-1133">Transmembrane helix</keyword>
<feature type="transmembrane region" description="Helical" evidence="2">
    <location>
        <begin position="64"/>
        <end position="85"/>
    </location>
</feature>
<dbReference type="Proteomes" id="UP000553193">
    <property type="component" value="Unassembled WGS sequence"/>
</dbReference>
<accession>A0A840AHH3</accession>
<dbReference type="RefSeq" id="WP_184386172.1">
    <property type="nucleotide sequence ID" value="NZ_JACIDJ010000007.1"/>
</dbReference>
<evidence type="ECO:0000256" key="1">
    <source>
        <dbReference type="SAM" id="MobiDB-lite"/>
    </source>
</evidence>
<feature type="region of interest" description="Disordered" evidence="1">
    <location>
        <begin position="203"/>
        <end position="223"/>
    </location>
</feature>
<feature type="region of interest" description="Disordered" evidence="1">
    <location>
        <begin position="249"/>
        <end position="268"/>
    </location>
</feature>
<feature type="compositionally biased region" description="Pro residues" evidence="1">
    <location>
        <begin position="250"/>
        <end position="268"/>
    </location>
</feature>
<keyword evidence="4" id="KW-1185">Reference proteome</keyword>
<dbReference type="AlphaFoldDB" id="A0A840AHH3"/>